<accession>A0A0L0C1Q3</accession>
<dbReference type="SUPFAM" id="SSF53756">
    <property type="entry name" value="UDP-Glycosyltransferase/glycogen phosphorylase"/>
    <property type="match status" value="1"/>
</dbReference>
<dbReference type="InterPro" id="IPR050271">
    <property type="entry name" value="UDP-glycosyltransferase"/>
</dbReference>
<organism evidence="6 7">
    <name type="scientific">Lucilia cuprina</name>
    <name type="common">Green bottle fly</name>
    <name type="synonym">Australian sheep blowfly</name>
    <dbReference type="NCBI Taxonomy" id="7375"/>
    <lineage>
        <taxon>Eukaryota</taxon>
        <taxon>Metazoa</taxon>
        <taxon>Ecdysozoa</taxon>
        <taxon>Arthropoda</taxon>
        <taxon>Hexapoda</taxon>
        <taxon>Insecta</taxon>
        <taxon>Pterygota</taxon>
        <taxon>Neoptera</taxon>
        <taxon>Endopterygota</taxon>
        <taxon>Diptera</taxon>
        <taxon>Brachycera</taxon>
        <taxon>Muscomorpha</taxon>
        <taxon>Oestroidea</taxon>
        <taxon>Calliphoridae</taxon>
        <taxon>Luciliinae</taxon>
        <taxon>Lucilia</taxon>
    </lineage>
</organism>
<evidence type="ECO:0000256" key="4">
    <source>
        <dbReference type="RuleBase" id="RU003718"/>
    </source>
</evidence>
<dbReference type="GO" id="GO:0016020">
    <property type="term" value="C:membrane"/>
    <property type="evidence" value="ECO:0007669"/>
    <property type="project" value="UniProtKB-SubCell"/>
</dbReference>
<evidence type="ECO:0000256" key="1">
    <source>
        <dbReference type="ARBA" id="ARBA00009995"/>
    </source>
</evidence>
<evidence type="ECO:0000313" key="7">
    <source>
        <dbReference type="Proteomes" id="UP000037069"/>
    </source>
</evidence>
<gene>
    <name evidence="6" type="ORF">FF38_06703</name>
</gene>
<dbReference type="InterPro" id="IPR035595">
    <property type="entry name" value="UDP_glycos_trans_CS"/>
</dbReference>
<dbReference type="EMBL" id="JRES01001007">
    <property type="protein sequence ID" value="KNC26177.1"/>
    <property type="molecule type" value="Genomic_DNA"/>
</dbReference>
<comment type="similarity">
    <text evidence="1 4">Belongs to the UDP-glycosyltransferase family.</text>
</comment>
<evidence type="ECO:0000313" key="6">
    <source>
        <dbReference type="EMBL" id="KNC26177.1"/>
    </source>
</evidence>
<protein>
    <recommendedName>
        <fullName evidence="5">UDP-glucuronosyltransferase</fullName>
        <ecNumber evidence="5">2.4.1.17</ecNumber>
    </recommendedName>
</protein>
<comment type="subcellular location">
    <subcellularLocation>
        <location evidence="5">Membrane</location>
        <topology evidence="5">Single-pass membrane protein</topology>
    </subcellularLocation>
</comment>
<evidence type="ECO:0000256" key="2">
    <source>
        <dbReference type="ARBA" id="ARBA00022676"/>
    </source>
</evidence>
<dbReference type="FunFam" id="3.40.50.2000:FF:000050">
    <property type="entry name" value="UDP-glucuronosyltransferase"/>
    <property type="match status" value="1"/>
</dbReference>
<dbReference type="PANTHER" id="PTHR48043:SF159">
    <property type="entry name" value="EG:EG0003.4 PROTEIN-RELATED"/>
    <property type="match status" value="1"/>
</dbReference>
<proteinExistence type="inferred from homology"/>
<dbReference type="PROSITE" id="PS00375">
    <property type="entry name" value="UDPGT"/>
    <property type="match status" value="1"/>
</dbReference>
<name>A0A0L0C1Q3_LUCCU</name>
<evidence type="ECO:0000256" key="5">
    <source>
        <dbReference type="RuleBase" id="RU362059"/>
    </source>
</evidence>
<evidence type="ECO:0000256" key="3">
    <source>
        <dbReference type="ARBA" id="ARBA00022679"/>
    </source>
</evidence>
<comment type="catalytic activity">
    <reaction evidence="5">
        <text>glucuronate acceptor + UDP-alpha-D-glucuronate = acceptor beta-D-glucuronoside + UDP + H(+)</text>
        <dbReference type="Rhea" id="RHEA:21032"/>
        <dbReference type="ChEBI" id="CHEBI:15378"/>
        <dbReference type="ChEBI" id="CHEBI:58052"/>
        <dbReference type="ChEBI" id="CHEBI:58223"/>
        <dbReference type="ChEBI" id="CHEBI:132367"/>
        <dbReference type="ChEBI" id="CHEBI:132368"/>
        <dbReference type="EC" id="2.4.1.17"/>
    </reaction>
</comment>
<keyword evidence="2 4" id="KW-0328">Glycosyltransferase</keyword>
<dbReference type="Gene3D" id="3.40.50.2000">
    <property type="entry name" value="Glycogen Phosphorylase B"/>
    <property type="match status" value="1"/>
</dbReference>
<sequence>MSTNQMKELVQVEIFLSFIKINESAKILAVFPFPGRSQYILVQPFLKTLAQRGHELTVINAYPAKDNIKNYRDIAEQRNLWNEMTFLSDFFTNVTLTVMKNPQVQNLLKTESFDLVILESVNTDAWYSLGAHFKAPIIGISSYGTDPIIDELLGNISPFTYVPLMATGFTEQMSYVQRMQNLLRKLLELIHNHLVHVPRHQHIVDHYMAHIKEPVSKLRHNMSLLLMNQHFSLSSPRSYVTNMIEVGGFQIHHEPKPLPREINDFLNNSSQDVIYFSMGSNVKSKDFPIETLHIFNEVFASLPYKILWKFENPQLPGKPDNVLISPWFPQGDILAHPKVKLFISHGGLLSTFETVYHGKPILGLPVFFDQQQNVNKAQKQGFALRLDFSSFSGEQLKNTILEILNNPQYRQRAKEISIRYHHQPIKPLDLAIYWTEYVLRHNGAVHLQSPAQNMGYFKKHGLDVIAGLGLIVLSVVIFFNWLIVMICKVLFVNNSMKVKIN</sequence>
<dbReference type="OrthoDB" id="5835829at2759"/>
<dbReference type="InterPro" id="IPR002213">
    <property type="entry name" value="UDP_glucos_trans"/>
</dbReference>
<dbReference type="GO" id="GO:0015020">
    <property type="term" value="F:glucuronosyltransferase activity"/>
    <property type="evidence" value="ECO:0007669"/>
    <property type="project" value="UniProtKB-EC"/>
</dbReference>
<feature type="transmembrane region" description="Helical" evidence="5">
    <location>
        <begin position="464"/>
        <end position="491"/>
    </location>
</feature>
<dbReference type="CDD" id="cd03784">
    <property type="entry name" value="GT1_Gtf-like"/>
    <property type="match status" value="1"/>
</dbReference>
<dbReference type="PANTHER" id="PTHR48043">
    <property type="entry name" value="EG:EG0003.4 PROTEIN-RELATED"/>
    <property type="match status" value="1"/>
</dbReference>
<dbReference type="OMA" id="TIEAIHY"/>
<dbReference type="EC" id="2.4.1.17" evidence="5"/>
<reference evidence="6 7" key="1">
    <citation type="journal article" date="2015" name="Nat. Commun.">
        <title>Lucilia cuprina genome unlocks parasitic fly biology to underpin future interventions.</title>
        <authorList>
            <person name="Anstead C.A."/>
            <person name="Korhonen P.K."/>
            <person name="Young N.D."/>
            <person name="Hall R.S."/>
            <person name="Jex A.R."/>
            <person name="Murali S.C."/>
            <person name="Hughes D.S."/>
            <person name="Lee S.F."/>
            <person name="Perry T."/>
            <person name="Stroehlein A.J."/>
            <person name="Ansell B.R."/>
            <person name="Breugelmans B."/>
            <person name="Hofmann A."/>
            <person name="Qu J."/>
            <person name="Dugan S."/>
            <person name="Lee S.L."/>
            <person name="Chao H."/>
            <person name="Dinh H."/>
            <person name="Han Y."/>
            <person name="Doddapaneni H.V."/>
            <person name="Worley K.C."/>
            <person name="Muzny D.M."/>
            <person name="Ioannidis P."/>
            <person name="Waterhouse R.M."/>
            <person name="Zdobnov E.M."/>
            <person name="James P.J."/>
            <person name="Bagnall N.H."/>
            <person name="Kotze A.C."/>
            <person name="Gibbs R.A."/>
            <person name="Richards S."/>
            <person name="Batterham P."/>
            <person name="Gasser R.B."/>
        </authorList>
    </citation>
    <scope>NUCLEOTIDE SEQUENCE [LARGE SCALE GENOMIC DNA]</scope>
    <source>
        <strain evidence="6 7">LS</strain>
        <tissue evidence="6">Full body</tissue>
    </source>
</reference>
<dbReference type="AlphaFoldDB" id="A0A0L0C1Q3"/>
<keyword evidence="3 4" id="KW-0808">Transferase</keyword>
<dbReference type="Proteomes" id="UP000037069">
    <property type="component" value="Unassembled WGS sequence"/>
</dbReference>
<dbReference type="STRING" id="7375.A0A0L0C1Q3"/>
<dbReference type="Pfam" id="PF00201">
    <property type="entry name" value="UDPGT"/>
    <property type="match status" value="1"/>
</dbReference>
<keyword evidence="5" id="KW-1133">Transmembrane helix</keyword>
<comment type="caution">
    <text evidence="6">The sequence shown here is derived from an EMBL/GenBank/DDBJ whole genome shotgun (WGS) entry which is preliminary data.</text>
</comment>
<keyword evidence="7" id="KW-1185">Reference proteome</keyword>
<keyword evidence="5" id="KW-0472">Membrane</keyword>
<keyword evidence="5" id="KW-0812">Transmembrane</keyword>